<protein>
    <submittedName>
        <fullName evidence="1">Uncharacterized protein</fullName>
    </submittedName>
</protein>
<dbReference type="Proteomes" id="UP001160148">
    <property type="component" value="Unassembled WGS sequence"/>
</dbReference>
<name>A0AAV0XSV8_9HEMI</name>
<dbReference type="EMBL" id="CARXXK010001015">
    <property type="protein sequence ID" value="CAI6371704.1"/>
    <property type="molecule type" value="Genomic_DNA"/>
</dbReference>
<evidence type="ECO:0000313" key="1">
    <source>
        <dbReference type="EMBL" id="CAI6371704.1"/>
    </source>
</evidence>
<dbReference type="AlphaFoldDB" id="A0AAV0XSV8"/>
<evidence type="ECO:0000313" key="2">
    <source>
        <dbReference type="Proteomes" id="UP001160148"/>
    </source>
</evidence>
<proteinExistence type="predicted"/>
<comment type="caution">
    <text evidence="1">The sequence shown here is derived from an EMBL/GenBank/DDBJ whole genome shotgun (WGS) entry which is preliminary data.</text>
</comment>
<accession>A0AAV0XSV8</accession>
<gene>
    <name evidence="1" type="ORF">MEUPH1_LOCUS25676</name>
</gene>
<reference evidence="1 2" key="1">
    <citation type="submission" date="2023-01" db="EMBL/GenBank/DDBJ databases">
        <authorList>
            <person name="Whitehead M."/>
        </authorList>
    </citation>
    <scope>NUCLEOTIDE SEQUENCE [LARGE SCALE GENOMIC DNA]</scope>
</reference>
<keyword evidence="2" id="KW-1185">Reference proteome</keyword>
<organism evidence="1 2">
    <name type="scientific">Macrosiphum euphorbiae</name>
    <name type="common">potato aphid</name>
    <dbReference type="NCBI Taxonomy" id="13131"/>
    <lineage>
        <taxon>Eukaryota</taxon>
        <taxon>Metazoa</taxon>
        <taxon>Ecdysozoa</taxon>
        <taxon>Arthropoda</taxon>
        <taxon>Hexapoda</taxon>
        <taxon>Insecta</taxon>
        <taxon>Pterygota</taxon>
        <taxon>Neoptera</taxon>
        <taxon>Paraneoptera</taxon>
        <taxon>Hemiptera</taxon>
        <taxon>Sternorrhyncha</taxon>
        <taxon>Aphidomorpha</taxon>
        <taxon>Aphidoidea</taxon>
        <taxon>Aphididae</taxon>
        <taxon>Macrosiphini</taxon>
        <taxon>Macrosiphum</taxon>
    </lineage>
</organism>
<sequence>MKQLGPEGIGYEGVVSTQFGLTLEQILFEQRLLVEPIPGQEFPIKDNLTNANGLGKETRKRSLSDILETTTKLNNTEYPITTPINNLFPNVTINSGIITQQTIKENVTKPECNNRI</sequence>